<protein>
    <recommendedName>
        <fullName evidence="1">DSBA-like thioredoxin domain-containing protein</fullName>
    </recommendedName>
</protein>
<reference evidence="2 3" key="1">
    <citation type="submission" date="2007-10" db="EMBL/GenBank/DDBJ databases">
        <authorList>
            <person name="Yayanos A."/>
            <person name="Ferriera S."/>
            <person name="Johnson J."/>
            <person name="Kravitz S."/>
            <person name="Halpern A."/>
            <person name="Remington K."/>
            <person name="Beeson K."/>
            <person name="Tran B."/>
            <person name="Rogers Y.-H."/>
            <person name="Friedman R."/>
            <person name="Venter J.C."/>
        </authorList>
    </citation>
    <scope>NUCLEOTIDE SEQUENCE [LARGE SCALE GENOMIC DNA]</scope>
    <source>
        <strain evidence="2 3">KT99</strain>
    </source>
</reference>
<dbReference type="Gene3D" id="3.40.30.10">
    <property type="entry name" value="Glutaredoxin"/>
    <property type="match status" value="1"/>
</dbReference>
<dbReference type="Pfam" id="PF01323">
    <property type="entry name" value="DSBA"/>
    <property type="match status" value="1"/>
</dbReference>
<name>A9DBY0_9GAMM</name>
<evidence type="ECO:0000313" key="3">
    <source>
        <dbReference type="Proteomes" id="UP000005839"/>
    </source>
</evidence>
<evidence type="ECO:0000313" key="2">
    <source>
        <dbReference type="EMBL" id="EDQ00424.1"/>
    </source>
</evidence>
<comment type="caution">
    <text evidence="2">The sequence shown here is derived from an EMBL/GenBank/DDBJ whole genome shotgun (WGS) entry which is preliminary data.</text>
</comment>
<dbReference type="EMBL" id="ABIC01000021">
    <property type="protein sequence ID" value="EDQ00424.1"/>
    <property type="molecule type" value="Genomic_DNA"/>
</dbReference>
<dbReference type="RefSeq" id="WP_005500088.1">
    <property type="nucleotide sequence ID" value="NZ_ABIC01000021.1"/>
</dbReference>
<dbReference type="Gene3D" id="1.10.472.60">
    <property type="entry name" value="putative protein disulfide isomerase domain"/>
    <property type="match status" value="1"/>
</dbReference>
<keyword evidence="3" id="KW-1185">Reference proteome</keyword>
<dbReference type="CDD" id="cd03025">
    <property type="entry name" value="DsbA_FrnE_like"/>
    <property type="match status" value="1"/>
</dbReference>
<dbReference type="SUPFAM" id="SSF52833">
    <property type="entry name" value="Thioredoxin-like"/>
    <property type="match status" value="1"/>
</dbReference>
<gene>
    <name evidence="2" type="ORF">KT99_11253</name>
</gene>
<proteinExistence type="predicted"/>
<dbReference type="InterPro" id="IPR036249">
    <property type="entry name" value="Thioredoxin-like_sf"/>
</dbReference>
<dbReference type="AlphaFoldDB" id="A9DBY0"/>
<dbReference type="STRING" id="314608.KT99_11253"/>
<evidence type="ECO:0000259" key="1">
    <source>
        <dbReference type="Pfam" id="PF01323"/>
    </source>
</evidence>
<dbReference type="PANTHER" id="PTHR13887">
    <property type="entry name" value="GLUTATHIONE S-TRANSFERASE KAPPA"/>
    <property type="match status" value="1"/>
</dbReference>
<feature type="domain" description="DSBA-like thioredoxin" evidence="1">
    <location>
        <begin position="18"/>
        <end position="192"/>
    </location>
</feature>
<sequence>MAVDNMQINNNRKPTLYYVYDPMCSWCWGYAPTWNKLRAALKESEISVEYRLGGLAPDSDLPMPDEMKAFLEQTWHKIALELGTEFNFDFWRQCQPRRSTYPACRATLIAREQGLEQAMLDGIQQAYYLKAMNPSDLTTLISIAASINLDIDPKEFALQLSSETINHHLMTEIHQVRALPIQGFPSLVLEHNGSLSPIPLDYLDYQTSYRHLINGLNKMK</sequence>
<accession>A9DBY0</accession>
<organism evidence="2 3">
    <name type="scientific">Shewanella benthica KT99</name>
    <dbReference type="NCBI Taxonomy" id="314608"/>
    <lineage>
        <taxon>Bacteria</taxon>
        <taxon>Pseudomonadati</taxon>
        <taxon>Pseudomonadota</taxon>
        <taxon>Gammaproteobacteria</taxon>
        <taxon>Alteromonadales</taxon>
        <taxon>Shewanellaceae</taxon>
        <taxon>Shewanella</taxon>
    </lineage>
</organism>
<dbReference type="Proteomes" id="UP000005839">
    <property type="component" value="Unassembled WGS sequence"/>
</dbReference>
<dbReference type="InterPro" id="IPR001853">
    <property type="entry name" value="DSBA-like_thioredoxin_dom"/>
</dbReference>
<dbReference type="PANTHER" id="PTHR13887:SF54">
    <property type="entry name" value="DSBA FAMILY PROTEIN"/>
    <property type="match status" value="1"/>
</dbReference>